<proteinExistence type="predicted"/>
<keyword evidence="4" id="KW-0460">Magnesium</keyword>
<dbReference type="Proteomes" id="UP001469365">
    <property type="component" value="Unassembled WGS sequence"/>
</dbReference>
<dbReference type="RefSeq" id="WP_341418153.1">
    <property type="nucleotide sequence ID" value="NZ_JBBPCC010000018.1"/>
</dbReference>
<protein>
    <submittedName>
        <fullName evidence="5">HAD family hydrolase</fullName>
        <ecNumber evidence="5">3.1.3.-</ecNumber>
    </submittedName>
</protein>
<evidence type="ECO:0000256" key="2">
    <source>
        <dbReference type="ARBA" id="ARBA00022723"/>
    </source>
</evidence>
<dbReference type="InterPro" id="IPR051400">
    <property type="entry name" value="HAD-like_hydrolase"/>
</dbReference>
<dbReference type="Pfam" id="PF00702">
    <property type="entry name" value="Hydrolase"/>
    <property type="match status" value="1"/>
</dbReference>
<dbReference type="InterPro" id="IPR006439">
    <property type="entry name" value="HAD-SF_hydro_IA"/>
</dbReference>
<comment type="cofactor">
    <cofactor evidence="1">
        <name>Mg(2+)</name>
        <dbReference type="ChEBI" id="CHEBI:18420"/>
    </cofactor>
</comment>
<name>A0ABU9DQ88_9BACL</name>
<dbReference type="EC" id="3.1.3.-" evidence="5"/>
<evidence type="ECO:0000256" key="1">
    <source>
        <dbReference type="ARBA" id="ARBA00001946"/>
    </source>
</evidence>
<evidence type="ECO:0000256" key="4">
    <source>
        <dbReference type="ARBA" id="ARBA00022842"/>
    </source>
</evidence>
<sequence>MAEKQLIIFLDSGDTLIDESTEIRDEHDIVLTAQLIPGAKQMLQTLHERGYTIALVADGYAQSFRNMFLELGIYDYFTAMINSENIKFTKPSPRMFKAAVGALDLSEKDYHRIIMVGNNLSRDIKGANELGLTSVFLSWTPRYPKEPADASERPDYIIEEPLDLLELVETLNNKLV</sequence>
<evidence type="ECO:0000313" key="6">
    <source>
        <dbReference type="Proteomes" id="UP001469365"/>
    </source>
</evidence>
<gene>
    <name evidence="5" type="ORF">WMW72_24200</name>
</gene>
<dbReference type="SUPFAM" id="SSF56784">
    <property type="entry name" value="HAD-like"/>
    <property type="match status" value="1"/>
</dbReference>
<accession>A0ABU9DQ88</accession>
<organism evidence="5 6">
    <name type="scientific">Paenibacillus filicis</name>
    <dbReference type="NCBI Taxonomy" id="669464"/>
    <lineage>
        <taxon>Bacteria</taxon>
        <taxon>Bacillati</taxon>
        <taxon>Bacillota</taxon>
        <taxon>Bacilli</taxon>
        <taxon>Bacillales</taxon>
        <taxon>Paenibacillaceae</taxon>
        <taxon>Paenibacillus</taxon>
    </lineage>
</organism>
<reference evidence="5 6" key="1">
    <citation type="submission" date="2024-04" db="EMBL/GenBank/DDBJ databases">
        <title>draft genome sequnece of Paenibacillus filicis.</title>
        <authorList>
            <person name="Kim D.-U."/>
        </authorList>
    </citation>
    <scope>NUCLEOTIDE SEQUENCE [LARGE SCALE GENOMIC DNA]</scope>
    <source>
        <strain evidence="5 6">KACC14197</strain>
    </source>
</reference>
<dbReference type="GO" id="GO:0016787">
    <property type="term" value="F:hydrolase activity"/>
    <property type="evidence" value="ECO:0007669"/>
    <property type="project" value="UniProtKB-KW"/>
</dbReference>
<dbReference type="PANTHER" id="PTHR46470">
    <property type="entry name" value="N-ACYLNEURAMINATE-9-PHOSPHATASE"/>
    <property type="match status" value="1"/>
</dbReference>
<keyword evidence="2" id="KW-0479">Metal-binding</keyword>
<dbReference type="NCBIfam" id="TIGR01549">
    <property type="entry name" value="HAD-SF-IA-v1"/>
    <property type="match status" value="1"/>
</dbReference>
<keyword evidence="3 5" id="KW-0378">Hydrolase</keyword>
<keyword evidence="6" id="KW-1185">Reference proteome</keyword>
<dbReference type="InterPro" id="IPR036412">
    <property type="entry name" value="HAD-like_sf"/>
</dbReference>
<evidence type="ECO:0000256" key="3">
    <source>
        <dbReference type="ARBA" id="ARBA00022801"/>
    </source>
</evidence>
<dbReference type="PANTHER" id="PTHR46470:SF2">
    <property type="entry name" value="GLYCERALDEHYDE 3-PHOSPHATE PHOSPHATASE"/>
    <property type="match status" value="1"/>
</dbReference>
<comment type="caution">
    <text evidence="5">The sequence shown here is derived from an EMBL/GenBank/DDBJ whole genome shotgun (WGS) entry which is preliminary data.</text>
</comment>
<dbReference type="EMBL" id="JBBPCC010000018">
    <property type="protein sequence ID" value="MEK8131012.1"/>
    <property type="molecule type" value="Genomic_DNA"/>
</dbReference>
<evidence type="ECO:0000313" key="5">
    <source>
        <dbReference type="EMBL" id="MEK8131012.1"/>
    </source>
</evidence>
<dbReference type="Gene3D" id="3.40.50.1000">
    <property type="entry name" value="HAD superfamily/HAD-like"/>
    <property type="match status" value="1"/>
</dbReference>
<dbReference type="InterPro" id="IPR023214">
    <property type="entry name" value="HAD_sf"/>
</dbReference>